<dbReference type="Gene3D" id="1.25.40.10">
    <property type="entry name" value="Tetratricopeptide repeat domain"/>
    <property type="match status" value="2"/>
</dbReference>
<organism evidence="3 4">
    <name type="scientific">Treponema vincentii ATCC 35580</name>
    <dbReference type="NCBI Taxonomy" id="596324"/>
    <lineage>
        <taxon>Bacteria</taxon>
        <taxon>Pseudomonadati</taxon>
        <taxon>Spirochaetota</taxon>
        <taxon>Spirochaetia</taxon>
        <taxon>Spirochaetales</taxon>
        <taxon>Treponemataceae</taxon>
        <taxon>Treponema</taxon>
    </lineage>
</organism>
<keyword evidence="1" id="KW-0802">TPR repeat</keyword>
<comment type="caution">
    <text evidence="3">The sequence shown here is derived from an EMBL/GenBank/DDBJ whole genome shotgun (WGS) entry which is preliminary data.</text>
</comment>
<keyword evidence="2" id="KW-0472">Membrane</keyword>
<feature type="transmembrane region" description="Helical" evidence="2">
    <location>
        <begin position="20"/>
        <end position="41"/>
    </location>
</feature>
<accession>C8PRS4</accession>
<dbReference type="OrthoDB" id="350246at2"/>
<dbReference type="PROSITE" id="PS50005">
    <property type="entry name" value="TPR"/>
    <property type="match status" value="3"/>
</dbReference>
<proteinExistence type="predicted"/>
<dbReference type="AlphaFoldDB" id="C8PRS4"/>
<dbReference type="STRING" id="596324.TREVI0001_0058"/>
<evidence type="ECO:0000313" key="3">
    <source>
        <dbReference type="EMBL" id="EEV19927.1"/>
    </source>
</evidence>
<dbReference type="Proteomes" id="UP000004509">
    <property type="component" value="Unassembled WGS sequence"/>
</dbReference>
<dbReference type="InterPro" id="IPR019734">
    <property type="entry name" value="TPR_rpt"/>
</dbReference>
<dbReference type="eggNOG" id="COG2976">
    <property type="taxonomic scope" value="Bacteria"/>
</dbReference>
<evidence type="ECO:0000256" key="1">
    <source>
        <dbReference type="PROSITE-ProRule" id="PRU00339"/>
    </source>
</evidence>
<dbReference type="RefSeq" id="WP_006189291.1">
    <property type="nucleotide sequence ID" value="NZ_ACYH01000047.1"/>
</dbReference>
<reference evidence="3 4" key="1">
    <citation type="submission" date="2009-07" db="EMBL/GenBank/DDBJ databases">
        <authorList>
            <person name="Madupu R."/>
            <person name="Sebastian Y."/>
            <person name="Durkin A.S."/>
            <person name="Torralba M."/>
            <person name="Methe B."/>
            <person name="Sutton G.G."/>
            <person name="Strausberg R.L."/>
            <person name="Nelson K.E."/>
        </authorList>
    </citation>
    <scope>NUCLEOTIDE SEQUENCE [LARGE SCALE GENOMIC DNA]</scope>
    <source>
        <strain evidence="3 4">ATCC 35580</strain>
    </source>
</reference>
<name>C8PRS4_9SPIR</name>
<dbReference type="Pfam" id="PF13414">
    <property type="entry name" value="TPR_11"/>
    <property type="match status" value="1"/>
</dbReference>
<keyword evidence="2" id="KW-0812">Transmembrane</keyword>
<evidence type="ECO:0000256" key="2">
    <source>
        <dbReference type="SAM" id="Phobius"/>
    </source>
</evidence>
<dbReference type="PANTHER" id="PTHR12558:SF13">
    <property type="entry name" value="CELL DIVISION CYCLE PROTEIN 27 HOMOLOG"/>
    <property type="match status" value="1"/>
</dbReference>
<dbReference type="SMART" id="SM00028">
    <property type="entry name" value="TPR"/>
    <property type="match status" value="3"/>
</dbReference>
<feature type="repeat" description="TPR" evidence="1">
    <location>
        <begin position="268"/>
        <end position="301"/>
    </location>
</feature>
<keyword evidence="2" id="KW-1133">Transmembrane helix</keyword>
<evidence type="ECO:0000313" key="4">
    <source>
        <dbReference type="Proteomes" id="UP000004509"/>
    </source>
</evidence>
<sequence length="311" mass="35245">MKSRQHGSTQYSSKSHIVRYVLLFLCIAFIVAGAVFFLGIYRSRYFRVPSINTVYTDWEHNDYAEVYAKTAQILEKRPMDGTALALHGFAAYYLFAEQTDLSIGADYLTAAIVHLRRALYLTKDKDIPKIAYVLGKAYYQQGYYYADLAVKYLDEAYTGGIDASDLSEFRGMAASLLGDTDKAIEAFTQALAVNPSDFVLYAVAENYKKKGDIQNAKLYLFETIKKTGDAVLEVRCRNQLGLLFLEENKPEEALEQFNTVLEKDANSADAHYGLGLIYEMQGDMIKARYEWRSAIRLNPIHAETRAKLNIK</sequence>
<dbReference type="SUPFAM" id="SSF48452">
    <property type="entry name" value="TPR-like"/>
    <property type="match status" value="1"/>
</dbReference>
<dbReference type="EMBL" id="ACYH01000047">
    <property type="protein sequence ID" value="EEV19927.1"/>
    <property type="molecule type" value="Genomic_DNA"/>
</dbReference>
<dbReference type="InterPro" id="IPR011990">
    <property type="entry name" value="TPR-like_helical_dom_sf"/>
</dbReference>
<dbReference type="PANTHER" id="PTHR12558">
    <property type="entry name" value="CELL DIVISION CYCLE 16,23,27"/>
    <property type="match status" value="1"/>
</dbReference>
<protein>
    <submittedName>
        <fullName evidence="3">Tetratricopeptide repeat protein</fullName>
    </submittedName>
</protein>
<gene>
    <name evidence="3" type="ORF">TREVI0001_0058</name>
</gene>
<feature type="repeat" description="TPR" evidence="1">
    <location>
        <begin position="164"/>
        <end position="197"/>
    </location>
</feature>
<feature type="repeat" description="TPR" evidence="1">
    <location>
        <begin position="234"/>
        <end position="267"/>
    </location>
</feature>
<dbReference type="Pfam" id="PF13181">
    <property type="entry name" value="TPR_8"/>
    <property type="match status" value="1"/>
</dbReference>